<name>A0A240E2T8_9BURK</name>
<dbReference type="InterPro" id="IPR050367">
    <property type="entry name" value="APC_superfamily"/>
</dbReference>
<comment type="subcellular location">
    <subcellularLocation>
        <location evidence="1">Cell membrane</location>
        <topology evidence="1">Multi-pass membrane protein</topology>
    </subcellularLocation>
</comment>
<protein>
    <submittedName>
        <fullName evidence="7">Amino acid/polyamine/organocation transporter, APC superfamily</fullName>
    </submittedName>
</protein>
<reference evidence="8" key="1">
    <citation type="submission" date="2017-08" db="EMBL/GenBank/DDBJ databases">
        <authorList>
            <person name="Varghese N."/>
            <person name="Submissions S."/>
        </authorList>
    </citation>
    <scope>NUCLEOTIDE SEQUENCE [LARGE SCALE GENOMIC DNA]</scope>
    <source>
        <strain evidence="8">AP-Melu-1000-B4</strain>
    </source>
</reference>
<evidence type="ECO:0000256" key="1">
    <source>
        <dbReference type="ARBA" id="ARBA00004651"/>
    </source>
</evidence>
<feature type="transmembrane region" description="Helical" evidence="6">
    <location>
        <begin position="425"/>
        <end position="441"/>
    </location>
</feature>
<proteinExistence type="predicted"/>
<accession>A0A240E2T8</accession>
<dbReference type="Gene3D" id="1.20.1740.10">
    <property type="entry name" value="Amino acid/polyamine transporter I"/>
    <property type="match status" value="1"/>
</dbReference>
<dbReference type="InterPro" id="IPR002293">
    <property type="entry name" value="AA/rel_permease1"/>
</dbReference>
<feature type="transmembrane region" description="Helical" evidence="6">
    <location>
        <begin position="87"/>
        <end position="107"/>
    </location>
</feature>
<dbReference type="Proteomes" id="UP000218069">
    <property type="component" value="Unassembled WGS sequence"/>
</dbReference>
<keyword evidence="4 6" id="KW-1133">Transmembrane helix</keyword>
<feature type="transmembrane region" description="Helical" evidence="6">
    <location>
        <begin position="127"/>
        <end position="145"/>
    </location>
</feature>
<feature type="transmembrane region" description="Helical" evidence="6">
    <location>
        <begin position="157"/>
        <end position="179"/>
    </location>
</feature>
<evidence type="ECO:0000256" key="2">
    <source>
        <dbReference type="ARBA" id="ARBA00022475"/>
    </source>
</evidence>
<evidence type="ECO:0000313" key="7">
    <source>
        <dbReference type="EMBL" id="SNX29190.1"/>
    </source>
</evidence>
<keyword evidence="5 6" id="KW-0472">Membrane</keyword>
<feature type="transmembrane region" description="Helical" evidence="6">
    <location>
        <begin position="12"/>
        <end position="41"/>
    </location>
</feature>
<dbReference type="AlphaFoldDB" id="A0A240E2T8"/>
<gene>
    <name evidence="7" type="ORF">SAMN06295945_1555</name>
</gene>
<dbReference type="GO" id="GO:0022857">
    <property type="term" value="F:transmembrane transporter activity"/>
    <property type="evidence" value="ECO:0007669"/>
    <property type="project" value="InterPro"/>
</dbReference>
<feature type="transmembrane region" description="Helical" evidence="6">
    <location>
        <begin position="232"/>
        <end position="257"/>
    </location>
</feature>
<keyword evidence="2" id="KW-1003">Cell membrane</keyword>
<feature type="transmembrane region" description="Helical" evidence="6">
    <location>
        <begin position="199"/>
        <end position="220"/>
    </location>
</feature>
<feature type="transmembrane region" description="Helical" evidence="6">
    <location>
        <begin position="47"/>
        <end position="66"/>
    </location>
</feature>
<dbReference type="GO" id="GO:0005886">
    <property type="term" value="C:plasma membrane"/>
    <property type="evidence" value="ECO:0007669"/>
    <property type="project" value="UniProtKB-SubCell"/>
</dbReference>
<organism evidence="7 8">
    <name type="scientific">Polynucleobacter meluiroseus</name>
    <dbReference type="NCBI Taxonomy" id="1938814"/>
    <lineage>
        <taxon>Bacteria</taxon>
        <taxon>Pseudomonadati</taxon>
        <taxon>Pseudomonadota</taxon>
        <taxon>Betaproteobacteria</taxon>
        <taxon>Burkholderiales</taxon>
        <taxon>Burkholderiaceae</taxon>
        <taxon>Polynucleobacter</taxon>
    </lineage>
</organism>
<dbReference type="OrthoDB" id="9804700at2"/>
<dbReference type="PANTHER" id="PTHR42770:SF7">
    <property type="entry name" value="MEMBRANE PROTEIN"/>
    <property type="match status" value="1"/>
</dbReference>
<evidence type="ECO:0000256" key="6">
    <source>
        <dbReference type="SAM" id="Phobius"/>
    </source>
</evidence>
<dbReference type="PIRSF" id="PIRSF006060">
    <property type="entry name" value="AA_transporter"/>
    <property type="match status" value="1"/>
</dbReference>
<feature type="transmembrane region" description="Helical" evidence="6">
    <location>
        <begin position="396"/>
        <end position="419"/>
    </location>
</feature>
<dbReference type="EMBL" id="OANS01000004">
    <property type="protein sequence ID" value="SNX29190.1"/>
    <property type="molecule type" value="Genomic_DNA"/>
</dbReference>
<dbReference type="PANTHER" id="PTHR42770">
    <property type="entry name" value="AMINO ACID TRANSPORTER-RELATED"/>
    <property type="match status" value="1"/>
</dbReference>
<sequence length="454" mass="48872">MKTELQKDSLGIVQSILIGVAGSAPSYSISATLVALIAAVGVLAPASLLYCGFLMIGIVLAYMHLNQHRPNSGASYSWVSEIFNAKLGFFAGWTILVASALFMASASIPAGSATLMLLHSPYAESQFAVTLCALGWLVAITLMVVRGIGLTSKVQIVMTLIELTIIFICCVGIVLKFGANAIHQLTWAEFSPWAFTPSSFSNGAVIALFFFWGWDVAINLTEETKNPEKGPGFGIVGAMIIILAAFVAFASVSLMALNDEELTQSGTNIIFVVAEKMIPRPWSYLAVLALILSTIGTIETSMLQFSRTMFSKSRDGVFHSRWAKVHASWRTPYLATFLIAAFGIITLLLSLGSSSIAEVMTASINIIGVQAAYYYGLAGFACAWNFRKQAITSPKLFITMLLWPAISAIALWIVGVLAMLGFNELTLAIAVGTLLMGFIPMSRMRRHKQTTGAD</sequence>
<feature type="transmembrane region" description="Helical" evidence="6">
    <location>
        <begin position="282"/>
        <end position="305"/>
    </location>
</feature>
<keyword evidence="8" id="KW-1185">Reference proteome</keyword>
<dbReference type="Pfam" id="PF13520">
    <property type="entry name" value="AA_permease_2"/>
    <property type="match status" value="1"/>
</dbReference>
<evidence type="ECO:0000256" key="5">
    <source>
        <dbReference type="ARBA" id="ARBA00023136"/>
    </source>
</evidence>
<feature type="transmembrane region" description="Helical" evidence="6">
    <location>
        <begin position="333"/>
        <end position="352"/>
    </location>
</feature>
<keyword evidence="3 6" id="KW-0812">Transmembrane</keyword>
<feature type="transmembrane region" description="Helical" evidence="6">
    <location>
        <begin position="364"/>
        <end position="384"/>
    </location>
</feature>
<evidence type="ECO:0000256" key="4">
    <source>
        <dbReference type="ARBA" id="ARBA00022989"/>
    </source>
</evidence>
<evidence type="ECO:0000313" key="8">
    <source>
        <dbReference type="Proteomes" id="UP000218069"/>
    </source>
</evidence>
<evidence type="ECO:0000256" key="3">
    <source>
        <dbReference type="ARBA" id="ARBA00022692"/>
    </source>
</evidence>
<dbReference type="RefSeq" id="WP_096674039.1">
    <property type="nucleotide sequence ID" value="NZ_OANS01000004.1"/>
</dbReference>